<organism evidence="3 4">
    <name type="scientific">Fervidobacterium pennivorans</name>
    <dbReference type="NCBI Taxonomy" id="93466"/>
    <lineage>
        <taxon>Bacteria</taxon>
        <taxon>Thermotogati</taxon>
        <taxon>Thermotogota</taxon>
        <taxon>Thermotogae</taxon>
        <taxon>Thermotogales</taxon>
        <taxon>Fervidobacteriaceae</taxon>
        <taxon>Fervidobacterium</taxon>
    </lineage>
</organism>
<keyword evidence="2" id="KW-1133">Transmembrane helix</keyword>
<dbReference type="Proteomes" id="UP000077096">
    <property type="component" value="Chromosome"/>
</dbReference>
<name>A0A172T1V3_FERPE</name>
<feature type="transmembrane region" description="Helical" evidence="2">
    <location>
        <begin position="5"/>
        <end position="25"/>
    </location>
</feature>
<accession>A0A172T1V3</accession>
<gene>
    <name evidence="3" type="ORF">JM64_02310</name>
</gene>
<evidence type="ECO:0000313" key="3">
    <source>
        <dbReference type="EMBL" id="ANE40960.1"/>
    </source>
</evidence>
<proteinExistence type="predicted"/>
<dbReference type="AlphaFoldDB" id="A0A172T1V3"/>
<dbReference type="EMBL" id="CP011393">
    <property type="protein sequence ID" value="ANE40960.1"/>
    <property type="molecule type" value="Genomic_DNA"/>
</dbReference>
<dbReference type="KEGG" id="fng:JM64_02310"/>
<dbReference type="Gene3D" id="3.10.28.20">
    <property type="entry name" value="Acetamidase/Formamidase-like domains"/>
    <property type="match status" value="1"/>
</dbReference>
<keyword evidence="2" id="KW-0472">Membrane</keyword>
<sequence>MDSTILLIISALLIGILVAGFFLLIPKSEVNQPDTSLAIKTTEDINKTISTATGSGSSQEQVQPPQTTQPSQSSQSSSQPQQPQQSVQISPVQPPAQLSNAYIEVFGEGYGKTELEAEETAKNNGFQKLIEQLYVEVKSSAVLKEKLTTMVQDGKVKERFESQYERTIQTRSEMELLGVSYRTTERKKVGNQYYAKVQVYIEAEKAKQQLEAFLAIRLGKSLLDSKMIFSAKAIADKYEPLLSANIFPPKTAQELVQIVNDIRRRYDRVQNLIASINSAQVNDKKSALEVANYLNELFSMVNDLPLGSVDVDKLKPFLNDVKISIKGPQDVLLGEQVKLEIIVEPTQAKSVWIFGEQVEAQDLVTLSEGTAVLSVLVKSNTSRVTVSLAGVVNATWAPGSVRINPDILKTVYKTDDELKILASGTAKITSDQKLRHENALRDALVKTIKKAASELLVGSDRELLDVPLDEYILTKVIGAIDYEISATGEYAGLYYVLVSSTIKKYDFENNLKEALRNAPVGFALVLTEGDKLGYVEPAIINGLLSSGIKLVSKDFSRKILEAQLKSNLPPNLLARVTALSAARYLIYVIVNSATTYLPDYKVYSVRTLITTQIIDTITGNMLDSVRFEEVNTGATEQAALSKTTSGQKFKEYVNAIARSLKFENAQPFAVYKYTFVLERAIYGSILLDYLNAKYDKVRVVEKTDTKLIVEIENVPMSDMEKFLSAIDAVRIKKISDFNYQVTK</sequence>
<feature type="region of interest" description="Disordered" evidence="1">
    <location>
        <begin position="49"/>
        <end position="91"/>
    </location>
</feature>
<evidence type="ECO:0008006" key="5">
    <source>
        <dbReference type="Google" id="ProtNLM"/>
    </source>
</evidence>
<evidence type="ECO:0000313" key="4">
    <source>
        <dbReference type="Proteomes" id="UP000077096"/>
    </source>
</evidence>
<protein>
    <recommendedName>
        <fullName evidence="5">LPP20 lipoprotein</fullName>
    </recommendedName>
</protein>
<reference evidence="3 4" key="1">
    <citation type="submission" date="2014-08" db="EMBL/GenBank/DDBJ databases">
        <title>Fervidobacterium pennivorans DYC genome.</title>
        <authorList>
            <person name="Wushke S."/>
        </authorList>
    </citation>
    <scope>NUCLEOTIDE SEQUENCE [LARGE SCALE GENOMIC DNA]</scope>
    <source>
        <strain evidence="3 4">DYC</strain>
    </source>
</reference>
<keyword evidence="2" id="KW-0812">Transmembrane</keyword>
<feature type="compositionally biased region" description="Low complexity" evidence="1">
    <location>
        <begin position="57"/>
        <end position="91"/>
    </location>
</feature>
<evidence type="ECO:0000256" key="2">
    <source>
        <dbReference type="SAM" id="Phobius"/>
    </source>
</evidence>
<dbReference type="PATRIC" id="fig|93466.3.peg.512"/>
<dbReference type="OrthoDB" id="38911at2"/>
<evidence type="ECO:0000256" key="1">
    <source>
        <dbReference type="SAM" id="MobiDB-lite"/>
    </source>
</evidence>